<dbReference type="EMBL" id="CAJNIZ010043154">
    <property type="protein sequence ID" value="CAE7651626.1"/>
    <property type="molecule type" value="Genomic_DNA"/>
</dbReference>
<dbReference type="AlphaFoldDB" id="A0A812W0Z6"/>
<sequence>MEAGARACRRVLEVGARVFKRGRGHGVVALDNEDGTWNVEFDDDGAEGDFKPEDLVLADDLRWAPAGACVVPFPWTTPKAEGHTRFVCFSDTHGLHDLIPRQHKPAADVLLHAGDFTNTGEMEQVSSFADWVGAYPARDKVVIAGNHDITLHEDYYKSRGAARFHQRGAYDCSKVRQVLTGFTYLEDASVEICGYKIYGTPWQPDFCDWAFNLPRGKEIREKWEAIPGETDILLVHGPPAGHGDRCRHGRVGCQDLLEEVQRRTISVVVAGHLHEDHGTTTDEVTLFVNASTCTSEYNPTQRPIVFDLPPREQLRSATETAALRRIAGAGA</sequence>
<dbReference type="SUPFAM" id="SSF56300">
    <property type="entry name" value="Metallo-dependent phosphatases"/>
    <property type="match status" value="1"/>
</dbReference>
<dbReference type="CDD" id="cd07379">
    <property type="entry name" value="MPP_239FB"/>
    <property type="match status" value="1"/>
</dbReference>
<reference evidence="2" key="1">
    <citation type="submission" date="2021-02" db="EMBL/GenBank/DDBJ databases">
        <authorList>
            <person name="Dougan E. K."/>
            <person name="Rhodes N."/>
            <person name="Thang M."/>
            <person name="Chan C."/>
        </authorList>
    </citation>
    <scope>NUCLEOTIDE SEQUENCE</scope>
</reference>
<dbReference type="OrthoDB" id="630188at2759"/>
<evidence type="ECO:0000313" key="3">
    <source>
        <dbReference type="Proteomes" id="UP000649617"/>
    </source>
</evidence>
<feature type="domain" description="Calcineurin-like phosphoesterase" evidence="1">
    <location>
        <begin position="85"/>
        <end position="275"/>
    </location>
</feature>
<dbReference type="InterPro" id="IPR029052">
    <property type="entry name" value="Metallo-depent_PP-like"/>
</dbReference>
<proteinExistence type="predicted"/>
<organism evidence="2 3">
    <name type="scientific">Symbiodinium pilosum</name>
    <name type="common">Dinoflagellate</name>
    <dbReference type="NCBI Taxonomy" id="2952"/>
    <lineage>
        <taxon>Eukaryota</taxon>
        <taxon>Sar</taxon>
        <taxon>Alveolata</taxon>
        <taxon>Dinophyceae</taxon>
        <taxon>Suessiales</taxon>
        <taxon>Symbiodiniaceae</taxon>
        <taxon>Symbiodinium</taxon>
    </lineage>
</organism>
<dbReference type="Gene3D" id="3.60.21.10">
    <property type="match status" value="1"/>
</dbReference>
<evidence type="ECO:0000259" key="1">
    <source>
        <dbReference type="Pfam" id="PF00149"/>
    </source>
</evidence>
<protein>
    <submittedName>
        <fullName evidence="2">Mpped2 protein</fullName>
    </submittedName>
</protein>
<name>A0A812W0Z6_SYMPI</name>
<dbReference type="InterPro" id="IPR004843">
    <property type="entry name" value="Calcineurin-like_PHP"/>
</dbReference>
<dbReference type="GO" id="GO:0016787">
    <property type="term" value="F:hydrolase activity"/>
    <property type="evidence" value="ECO:0007669"/>
    <property type="project" value="InterPro"/>
</dbReference>
<gene>
    <name evidence="2" type="primary">Mpped2</name>
    <name evidence="2" type="ORF">SPIL2461_LOCUS17410</name>
</gene>
<keyword evidence="3" id="KW-1185">Reference proteome</keyword>
<evidence type="ECO:0000313" key="2">
    <source>
        <dbReference type="EMBL" id="CAE7651626.1"/>
    </source>
</evidence>
<dbReference type="Proteomes" id="UP000649617">
    <property type="component" value="Unassembled WGS sequence"/>
</dbReference>
<dbReference type="PANTHER" id="PTHR12905:SF0">
    <property type="entry name" value="CALCINEURIN-LIKE PHOSPHOESTERASE DOMAIN-CONTAINING PROTEIN"/>
    <property type="match status" value="1"/>
</dbReference>
<dbReference type="PANTHER" id="PTHR12905">
    <property type="entry name" value="METALLOPHOSPHOESTERASE"/>
    <property type="match status" value="1"/>
</dbReference>
<dbReference type="InterPro" id="IPR051693">
    <property type="entry name" value="UPF0046_metallophosphoest"/>
</dbReference>
<dbReference type="Pfam" id="PF00149">
    <property type="entry name" value="Metallophos"/>
    <property type="match status" value="1"/>
</dbReference>
<accession>A0A812W0Z6</accession>
<comment type="caution">
    <text evidence="2">The sequence shown here is derived from an EMBL/GenBank/DDBJ whole genome shotgun (WGS) entry which is preliminary data.</text>
</comment>